<dbReference type="RefSeq" id="WP_142899560.1">
    <property type="nucleotide sequence ID" value="NZ_ML660065.1"/>
</dbReference>
<accession>A0A545T206</accession>
<dbReference type="OrthoDB" id="7348512at2"/>
<organism evidence="5 6">
    <name type="scientific">Denitrobaculum tricleocarpae</name>
    <dbReference type="NCBI Taxonomy" id="2591009"/>
    <lineage>
        <taxon>Bacteria</taxon>
        <taxon>Pseudomonadati</taxon>
        <taxon>Pseudomonadota</taxon>
        <taxon>Alphaproteobacteria</taxon>
        <taxon>Rhodospirillales</taxon>
        <taxon>Rhodospirillaceae</taxon>
        <taxon>Denitrobaculum</taxon>
    </lineage>
</organism>
<name>A0A545T206_9PROT</name>
<keyword evidence="2 3" id="KW-0472">Membrane</keyword>
<comment type="subcellular location">
    <subcellularLocation>
        <location evidence="1">Membrane</location>
    </subcellularLocation>
</comment>
<reference evidence="5 6" key="1">
    <citation type="submission" date="2019-06" db="EMBL/GenBank/DDBJ databases">
        <title>Whole genome sequence for Rhodospirillaceae sp. R148.</title>
        <authorList>
            <person name="Wang G."/>
        </authorList>
    </citation>
    <scope>NUCLEOTIDE SEQUENCE [LARGE SCALE GENOMIC DNA]</scope>
    <source>
        <strain evidence="5 6">R148</strain>
    </source>
</reference>
<keyword evidence="3" id="KW-0812">Transmembrane</keyword>
<dbReference type="EMBL" id="VHSH01000014">
    <property type="protein sequence ID" value="TQV71267.1"/>
    <property type="molecule type" value="Genomic_DNA"/>
</dbReference>
<evidence type="ECO:0000313" key="5">
    <source>
        <dbReference type="EMBL" id="TQV71267.1"/>
    </source>
</evidence>
<sequence length="266" mass="28657">MTQADLNSEETLKVKVQPLRMSRPASTAAARPAASPNAWMVTFTDLVALMLTFFVLLYSMSSLDLVKWQNLTGSLAESLDSVEDSTVVEPKSQLDIVPVKSIPGTDLDYLANVLSERLEEDAVLRGADFVNLGDRLIVSLPDALVFEGQSNELGAAAERTMLALGGLFRSLSNSVEIVSYPIDDLDPGAVGAEREAVWTQTLGRSIRLARLLEDTGYSGSIRPRGVALTPQAFDTQSPEADATGQGARASVQRRFDVVLLDTAGER</sequence>
<feature type="domain" description="Motility protein B-like N-terminal" evidence="4">
    <location>
        <begin position="35"/>
        <end position="78"/>
    </location>
</feature>
<gene>
    <name evidence="5" type="ORF">FKG95_26905</name>
</gene>
<protein>
    <recommendedName>
        <fullName evidence="4">Motility protein B-like N-terminal domain-containing protein</fullName>
    </recommendedName>
</protein>
<keyword evidence="3" id="KW-1133">Transmembrane helix</keyword>
<proteinExistence type="predicted"/>
<dbReference type="Proteomes" id="UP000315252">
    <property type="component" value="Unassembled WGS sequence"/>
</dbReference>
<dbReference type="AlphaFoldDB" id="A0A545T206"/>
<evidence type="ECO:0000256" key="1">
    <source>
        <dbReference type="ARBA" id="ARBA00004370"/>
    </source>
</evidence>
<keyword evidence="6" id="KW-1185">Reference proteome</keyword>
<dbReference type="InterPro" id="IPR025713">
    <property type="entry name" value="MotB-like_N_dom"/>
</dbReference>
<evidence type="ECO:0000259" key="4">
    <source>
        <dbReference type="Pfam" id="PF13677"/>
    </source>
</evidence>
<evidence type="ECO:0000256" key="3">
    <source>
        <dbReference type="SAM" id="Phobius"/>
    </source>
</evidence>
<evidence type="ECO:0000313" key="6">
    <source>
        <dbReference type="Proteomes" id="UP000315252"/>
    </source>
</evidence>
<feature type="transmembrane region" description="Helical" evidence="3">
    <location>
        <begin position="38"/>
        <end position="58"/>
    </location>
</feature>
<dbReference type="Pfam" id="PF13677">
    <property type="entry name" value="MotB_plug"/>
    <property type="match status" value="1"/>
</dbReference>
<comment type="caution">
    <text evidence="5">The sequence shown here is derived from an EMBL/GenBank/DDBJ whole genome shotgun (WGS) entry which is preliminary data.</text>
</comment>
<evidence type="ECO:0000256" key="2">
    <source>
        <dbReference type="ARBA" id="ARBA00023136"/>
    </source>
</evidence>
<dbReference type="GO" id="GO:0016020">
    <property type="term" value="C:membrane"/>
    <property type="evidence" value="ECO:0007669"/>
    <property type="project" value="UniProtKB-SubCell"/>
</dbReference>